<dbReference type="PANTHER" id="PTHR11258:SF13">
    <property type="entry name" value="2'-5'-OLIGOADENYLATE SYNTHASE 1"/>
    <property type="match status" value="1"/>
</dbReference>
<evidence type="ECO:0000256" key="1">
    <source>
        <dbReference type="ARBA" id="ARBA00022884"/>
    </source>
</evidence>
<dbReference type="GO" id="GO:0051607">
    <property type="term" value="P:defense response to virus"/>
    <property type="evidence" value="ECO:0007669"/>
    <property type="project" value="TreeGrafter"/>
</dbReference>
<proteinExistence type="predicted"/>
<gene>
    <name evidence="3" type="ORF">HJG60_014189</name>
</gene>
<dbReference type="Gene3D" id="1.10.1410.20">
    <property type="entry name" value="2'-5'-oligoadenylate synthetase 1, domain 2"/>
    <property type="match status" value="1"/>
</dbReference>
<evidence type="ECO:0000313" key="4">
    <source>
        <dbReference type="Proteomes" id="UP000664940"/>
    </source>
</evidence>
<comment type="caution">
    <text evidence="3">The sequence shown here is derived from an EMBL/GenBank/DDBJ whole genome shotgun (WGS) entry which is preliminary data.</text>
</comment>
<sequence length="176" mass="20200">MGVTLHQENLISKKEPYVGFGPWDRRFAQSWANPLSWLFLLFSSQCKRELRQPLPPQYALELLTVYAWEQGSKEADFVTAEGFQTVLQLVVNYRNLCVYWTKYYDRNHPVIGPYLSRQLQKPRPVILDPADPTGNVGADNLPGGWERLAGKARVWLTYPCFKKGNGSPVGSWNIRI</sequence>
<protein>
    <submittedName>
        <fullName evidence="3">2'-5'-oligoadenylate synthetase 1</fullName>
    </submittedName>
</protein>
<reference evidence="3 4" key="1">
    <citation type="journal article" date="2020" name="Nature">
        <title>Six reference-quality genomes reveal evolution of bat adaptations.</title>
        <authorList>
            <person name="Jebb D."/>
            <person name="Huang Z."/>
            <person name="Pippel M."/>
            <person name="Hughes G.M."/>
            <person name="Lavrichenko K."/>
            <person name="Devanna P."/>
            <person name="Winkler S."/>
            <person name="Jermiin L.S."/>
            <person name="Skirmuntt E.C."/>
            <person name="Katzourakis A."/>
            <person name="Burkitt-Gray L."/>
            <person name="Ray D.A."/>
            <person name="Sullivan K.A.M."/>
            <person name="Roscito J.G."/>
            <person name="Kirilenko B.M."/>
            <person name="Davalos L.M."/>
            <person name="Corthals A.P."/>
            <person name="Power M.L."/>
            <person name="Jones G."/>
            <person name="Ransome R.D."/>
            <person name="Dechmann D.K.N."/>
            <person name="Locatelli A.G."/>
            <person name="Puechmaille S.J."/>
            <person name="Fedrigo O."/>
            <person name="Jarvis E.D."/>
            <person name="Hiller M."/>
            <person name="Vernes S.C."/>
            <person name="Myers E.W."/>
            <person name="Teeling E.C."/>
        </authorList>
    </citation>
    <scope>NUCLEOTIDE SEQUENCE [LARGE SCALE GENOMIC DNA]</scope>
    <source>
        <strain evidence="3">Bat1K_MPI-CBG_1</strain>
    </source>
</reference>
<evidence type="ECO:0000259" key="2">
    <source>
        <dbReference type="Pfam" id="PF10421"/>
    </source>
</evidence>
<dbReference type="InterPro" id="IPR018952">
    <property type="entry name" value="2-5-oligoAdlate_synth_1_dom2/C"/>
</dbReference>
<feature type="domain" description="2'-5'-oligoadenylate synthetase 1" evidence="2">
    <location>
        <begin position="24"/>
        <end position="174"/>
    </location>
</feature>
<dbReference type="InterPro" id="IPR006117">
    <property type="entry name" value="2-5OAS_C_CS"/>
</dbReference>
<dbReference type="Proteomes" id="UP000664940">
    <property type="component" value="Unassembled WGS sequence"/>
</dbReference>
<accession>A0A833YTI1</accession>
<dbReference type="EMBL" id="JABVXQ010000013">
    <property type="protein sequence ID" value="KAF6082287.1"/>
    <property type="molecule type" value="Genomic_DNA"/>
</dbReference>
<organism evidence="3 4">
    <name type="scientific">Phyllostomus discolor</name>
    <name type="common">pale spear-nosed bat</name>
    <dbReference type="NCBI Taxonomy" id="89673"/>
    <lineage>
        <taxon>Eukaryota</taxon>
        <taxon>Metazoa</taxon>
        <taxon>Chordata</taxon>
        <taxon>Craniata</taxon>
        <taxon>Vertebrata</taxon>
        <taxon>Euteleostomi</taxon>
        <taxon>Mammalia</taxon>
        <taxon>Eutheria</taxon>
        <taxon>Laurasiatheria</taxon>
        <taxon>Chiroptera</taxon>
        <taxon>Yangochiroptera</taxon>
        <taxon>Phyllostomidae</taxon>
        <taxon>Phyllostominae</taxon>
        <taxon>Phyllostomus</taxon>
    </lineage>
</organism>
<dbReference type="GO" id="GO:0001730">
    <property type="term" value="F:2'-5'-oligoadenylate synthetase activity"/>
    <property type="evidence" value="ECO:0007669"/>
    <property type="project" value="TreeGrafter"/>
</dbReference>
<dbReference type="PROSITE" id="PS00833">
    <property type="entry name" value="25A_SYNTH_2"/>
    <property type="match status" value="1"/>
</dbReference>
<dbReference type="SUPFAM" id="SSF81631">
    <property type="entry name" value="PAP/OAS1 substrate-binding domain"/>
    <property type="match status" value="1"/>
</dbReference>
<name>A0A833YTI1_9CHIR</name>
<dbReference type="AlphaFoldDB" id="A0A833YTI1"/>
<dbReference type="GO" id="GO:0003725">
    <property type="term" value="F:double-stranded RNA binding"/>
    <property type="evidence" value="ECO:0007669"/>
    <property type="project" value="TreeGrafter"/>
</dbReference>
<keyword evidence="1" id="KW-0694">RNA-binding</keyword>
<dbReference type="PANTHER" id="PTHR11258">
    <property type="entry name" value="2-5 OLIGOADENYLATE SYNTHETASE"/>
    <property type="match status" value="1"/>
</dbReference>
<dbReference type="GO" id="GO:0016020">
    <property type="term" value="C:membrane"/>
    <property type="evidence" value="ECO:0007669"/>
    <property type="project" value="TreeGrafter"/>
</dbReference>
<dbReference type="GO" id="GO:0005829">
    <property type="term" value="C:cytosol"/>
    <property type="evidence" value="ECO:0007669"/>
    <property type="project" value="TreeGrafter"/>
</dbReference>
<dbReference type="FunFam" id="1.10.1410.20:FF:000001">
    <property type="entry name" value="2'-5'-oligoadenylate synthetase 1"/>
    <property type="match status" value="1"/>
</dbReference>
<dbReference type="GO" id="GO:0005654">
    <property type="term" value="C:nucleoplasm"/>
    <property type="evidence" value="ECO:0007669"/>
    <property type="project" value="TreeGrafter"/>
</dbReference>
<dbReference type="Pfam" id="PF10421">
    <property type="entry name" value="OAS1_C"/>
    <property type="match status" value="1"/>
</dbReference>
<evidence type="ECO:0000313" key="3">
    <source>
        <dbReference type="EMBL" id="KAF6082287.1"/>
    </source>
</evidence>
<dbReference type="GO" id="GO:0045071">
    <property type="term" value="P:negative regulation of viral genome replication"/>
    <property type="evidence" value="ECO:0007669"/>
    <property type="project" value="TreeGrafter"/>
</dbReference>